<evidence type="ECO:0000313" key="1">
    <source>
        <dbReference type="EMBL" id="KVH96730.1"/>
    </source>
</evidence>
<sequence>MQTYCSSLTGDKNGTMANFTKVAYISHDLRYFQIQSMGATTLDEYLKHIKKDLALDR</sequence>
<gene>
    <name evidence="1" type="ORF">Ccrd_001179</name>
</gene>
<keyword evidence="2" id="KW-1185">Reference proteome</keyword>
<comment type="caution">
    <text evidence="1">The sequence shown here is derived from an EMBL/GenBank/DDBJ whole genome shotgun (WGS) entry which is preliminary data.</text>
</comment>
<dbReference type="EMBL" id="LEKV01004237">
    <property type="protein sequence ID" value="KVH96730.1"/>
    <property type="molecule type" value="Genomic_DNA"/>
</dbReference>
<proteinExistence type="predicted"/>
<dbReference type="AlphaFoldDB" id="A0A124SDE9"/>
<evidence type="ECO:0000313" key="2">
    <source>
        <dbReference type="Proteomes" id="UP000243975"/>
    </source>
</evidence>
<dbReference type="Gramene" id="KVH96730">
    <property type="protein sequence ID" value="KVH96730"/>
    <property type="gene ID" value="Ccrd_001179"/>
</dbReference>
<accession>A0A124SDE9</accession>
<dbReference type="Proteomes" id="UP000243975">
    <property type="component" value="Unassembled WGS sequence"/>
</dbReference>
<protein>
    <submittedName>
        <fullName evidence="1">Uncharacterized protein</fullName>
    </submittedName>
</protein>
<reference evidence="1 2" key="1">
    <citation type="journal article" date="2016" name="Sci. Rep.">
        <title>The genome sequence of the outbreeding globe artichoke constructed de novo incorporating a phase-aware low-pass sequencing strategy of F1 progeny.</title>
        <authorList>
            <person name="Scaglione D."/>
            <person name="Reyes-Chin-Wo S."/>
            <person name="Acquadro A."/>
            <person name="Froenicke L."/>
            <person name="Portis E."/>
            <person name="Beitel C."/>
            <person name="Tirone M."/>
            <person name="Mauro R."/>
            <person name="Lo Monaco A."/>
            <person name="Mauromicale G."/>
            <person name="Faccioli P."/>
            <person name="Cattivelli L."/>
            <person name="Rieseberg L."/>
            <person name="Michelmore R."/>
            <person name="Lanteri S."/>
        </authorList>
    </citation>
    <scope>NUCLEOTIDE SEQUENCE [LARGE SCALE GENOMIC DNA]</scope>
    <source>
        <strain evidence="1">2C</strain>
    </source>
</reference>
<organism evidence="1 2">
    <name type="scientific">Cynara cardunculus var. scolymus</name>
    <name type="common">Globe artichoke</name>
    <name type="synonym">Cynara scolymus</name>
    <dbReference type="NCBI Taxonomy" id="59895"/>
    <lineage>
        <taxon>Eukaryota</taxon>
        <taxon>Viridiplantae</taxon>
        <taxon>Streptophyta</taxon>
        <taxon>Embryophyta</taxon>
        <taxon>Tracheophyta</taxon>
        <taxon>Spermatophyta</taxon>
        <taxon>Magnoliopsida</taxon>
        <taxon>eudicotyledons</taxon>
        <taxon>Gunneridae</taxon>
        <taxon>Pentapetalae</taxon>
        <taxon>asterids</taxon>
        <taxon>campanulids</taxon>
        <taxon>Asterales</taxon>
        <taxon>Asteraceae</taxon>
        <taxon>Carduoideae</taxon>
        <taxon>Cardueae</taxon>
        <taxon>Carduinae</taxon>
        <taxon>Cynara</taxon>
    </lineage>
</organism>
<name>A0A124SDE9_CYNCS</name>